<dbReference type="InterPro" id="IPR000629">
    <property type="entry name" value="RNA-helicase_DEAD-box_CS"/>
</dbReference>
<evidence type="ECO:0000313" key="16">
    <source>
        <dbReference type="Proteomes" id="UP000639338"/>
    </source>
</evidence>
<dbReference type="InterPro" id="IPR025313">
    <property type="entry name" value="SPB4-like_CTE"/>
</dbReference>
<dbReference type="GO" id="GO:0003723">
    <property type="term" value="F:RNA binding"/>
    <property type="evidence" value="ECO:0007669"/>
    <property type="project" value="UniProtKB-UniRule"/>
</dbReference>
<dbReference type="PROSITE" id="PS51192">
    <property type="entry name" value="HELICASE_ATP_BIND_1"/>
    <property type="match status" value="1"/>
</dbReference>
<evidence type="ECO:0000256" key="10">
    <source>
        <dbReference type="RuleBase" id="RU365068"/>
    </source>
</evidence>
<dbReference type="PANTHER" id="PTHR24031">
    <property type="entry name" value="RNA HELICASE"/>
    <property type="match status" value="1"/>
</dbReference>
<feature type="region of interest" description="Disordered" evidence="11">
    <location>
        <begin position="1"/>
        <end position="80"/>
    </location>
</feature>
<dbReference type="Proteomes" id="UP000639338">
    <property type="component" value="Unassembled WGS sequence"/>
</dbReference>
<dbReference type="EC" id="3.6.4.13" evidence="10"/>
<evidence type="ECO:0000256" key="7">
    <source>
        <dbReference type="ARBA" id="ARBA00047984"/>
    </source>
</evidence>
<dbReference type="GO" id="GO:0005524">
    <property type="term" value="F:ATP binding"/>
    <property type="evidence" value="ECO:0007669"/>
    <property type="project" value="UniProtKB-UniRule"/>
</dbReference>
<name>A0A835CXS4_APHGI</name>
<evidence type="ECO:0000313" key="15">
    <source>
        <dbReference type="EMBL" id="KAF7996905.1"/>
    </source>
</evidence>
<gene>
    <name evidence="15" type="ORF">HCN44_002551</name>
</gene>
<feature type="compositionally biased region" description="Basic and acidic residues" evidence="11">
    <location>
        <begin position="19"/>
        <end position="36"/>
    </location>
</feature>
<evidence type="ECO:0000256" key="8">
    <source>
        <dbReference type="PROSITE-ProRule" id="PRU00552"/>
    </source>
</evidence>
<keyword evidence="4 9" id="KW-0067">ATP-binding</keyword>
<dbReference type="InterPro" id="IPR001650">
    <property type="entry name" value="Helicase_C-like"/>
</dbReference>
<feature type="short sequence motif" description="Q motif" evidence="8">
    <location>
        <begin position="90"/>
        <end position="118"/>
    </location>
</feature>
<feature type="domain" description="Helicase C-terminal" evidence="13">
    <location>
        <begin position="330"/>
        <end position="471"/>
    </location>
</feature>
<organism evidence="15 16">
    <name type="scientific">Aphidius gifuensis</name>
    <name type="common">Parasitoid wasp</name>
    <dbReference type="NCBI Taxonomy" id="684658"/>
    <lineage>
        <taxon>Eukaryota</taxon>
        <taxon>Metazoa</taxon>
        <taxon>Ecdysozoa</taxon>
        <taxon>Arthropoda</taxon>
        <taxon>Hexapoda</taxon>
        <taxon>Insecta</taxon>
        <taxon>Pterygota</taxon>
        <taxon>Neoptera</taxon>
        <taxon>Endopterygota</taxon>
        <taxon>Hymenoptera</taxon>
        <taxon>Apocrita</taxon>
        <taxon>Ichneumonoidea</taxon>
        <taxon>Braconidae</taxon>
        <taxon>Aphidiinae</taxon>
        <taxon>Aphidius</taxon>
    </lineage>
</organism>
<proteinExistence type="inferred from homology"/>
<dbReference type="InterPro" id="IPR027417">
    <property type="entry name" value="P-loop_NTPase"/>
</dbReference>
<keyword evidence="3 9" id="KW-0347">Helicase</keyword>
<dbReference type="GO" id="GO:0016787">
    <property type="term" value="F:hydrolase activity"/>
    <property type="evidence" value="ECO:0007669"/>
    <property type="project" value="UniProtKB-KW"/>
</dbReference>
<sequence length="548" mass="62387">MKTKDKKINNTSEESCEIMDNKNIKKRKSKDESPIKEKKKKQKKMKENSDVNEEASSCPSTKIDKEISNGNVDDRKKMNQPTSTVNNIEFSSLQGVISDNTLRAINDMGFKDMTKIQARSLAHLLEGKDLLGAAKTGSGKTLAFLIPAIEMIVKKKFTQNDGTGCMIISPTRELASQIYGDIEKLMKYHSQTYGLFMGGNSERRLEAQKLTDGVNIIVATPGRLLDHLQDAKNFKFKNLKCLIIDEADRILAQGFEDTLKKIIKILPKKRQTMMFSATHTEKLKALKSFALKDEPIYVGVDDDEDEATADGLDQHWIECPIDKRLLLLIRFIQLYGKKKVMVFFNSRMSVEFHEKFFTKMEIPVMSIHGDQKQTKRSTTMDKFSEAKFGVLFCTDVAARGLHIPNVDWVVQYDPPDGPKEYIHRVGRTARGEGTTGNALLILQPHEKTYLVELENARVPVTEFNINWKKLPVVQIQEALEQFIDGSYEFKNLAKNAFIAYIRAYNSHQLTYIFNFSKLDINKTAKSFGFNKPPKVDLGISVNFRRVKN</sequence>
<dbReference type="SMART" id="SM01178">
    <property type="entry name" value="DUF4217"/>
    <property type="match status" value="1"/>
</dbReference>
<dbReference type="SUPFAM" id="SSF52540">
    <property type="entry name" value="P-loop containing nucleoside triphosphate hydrolases"/>
    <property type="match status" value="1"/>
</dbReference>
<comment type="caution">
    <text evidence="15">The sequence shown here is derived from an EMBL/GenBank/DDBJ whole genome shotgun (WGS) entry which is preliminary data.</text>
</comment>
<dbReference type="GO" id="GO:0003724">
    <property type="term" value="F:RNA helicase activity"/>
    <property type="evidence" value="ECO:0007669"/>
    <property type="project" value="UniProtKB-EC"/>
</dbReference>
<evidence type="ECO:0000256" key="3">
    <source>
        <dbReference type="ARBA" id="ARBA00022806"/>
    </source>
</evidence>
<comment type="domain">
    <text evidence="10">The Q motif is unique to and characteristic of the DEAD box family of RNA helicases and controls ATP binding and hydrolysis.</text>
</comment>
<accession>A0A835CXS4</accession>
<dbReference type="CDD" id="cd18787">
    <property type="entry name" value="SF2_C_DEAD"/>
    <property type="match status" value="1"/>
</dbReference>
<evidence type="ECO:0000256" key="9">
    <source>
        <dbReference type="RuleBase" id="RU000492"/>
    </source>
</evidence>
<evidence type="ECO:0000259" key="13">
    <source>
        <dbReference type="PROSITE" id="PS51194"/>
    </source>
</evidence>
<dbReference type="PROSITE" id="PS51195">
    <property type="entry name" value="Q_MOTIF"/>
    <property type="match status" value="1"/>
</dbReference>
<dbReference type="Gene3D" id="3.40.50.300">
    <property type="entry name" value="P-loop containing nucleotide triphosphate hydrolases"/>
    <property type="match status" value="2"/>
</dbReference>
<evidence type="ECO:0000256" key="2">
    <source>
        <dbReference type="ARBA" id="ARBA00022801"/>
    </source>
</evidence>
<dbReference type="PROSITE" id="PS51194">
    <property type="entry name" value="HELICASE_CTER"/>
    <property type="match status" value="1"/>
</dbReference>
<dbReference type="GO" id="GO:0010468">
    <property type="term" value="P:regulation of gene expression"/>
    <property type="evidence" value="ECO:0007669"/>
    <property type="project" value="UniProtKB-ARBA"/>
</dbReference>
<comment type="function">
    <text evidence="10">RNA helicase.</text>
</comment>
<dbReference type="AlphaFoldDB" id="A0A835CXS4"/>
<dbReference type="InterPro" id="IPR011545">
    <property type="entry name" value="DEAD/DEAH_box_helicase_dom"/>
</dbReference>
<keyword evidence="1 9" id="KW-0547">Nucleotide-binding</keyword>
<evidence type="ECO:0000256" key="6">
    <source>
        <dbReference type="ARBA" id="ARBA00024357"/>
    </source>
</evidence>
<dbReference type="SMART" id="SM00490">
    <property type="entry name" value="HELICc"/>
    <property type="match status" value="1"/>
</dbReference>
<keyword evidence="2 9" id="KW-0378">Hydrolase</keyword>
<evidence type="ECO:0000256" key="5">
    <source>
        <dbReference type="ARBA" id="ARBA00022884"/>
    </source>
</evidence>
<evidence type="ECO:0000256" key="1">
    <source>
        <dbReference type="ARBA" id="ARBA00022741"/>
    </source>
</evidence>
<dbReference type="InterPro" id="IPR014014">
    <property type="entry name" value="RNA_helicase_DEAD_Q_motif"/>
</dbReference>
<dbReference type="Pfam" id="PF13959">
    <property type="entry name" value="CTE_SPB4"/>
    <property type="match status" value="1"/>
</dbReference>
<reference evidence="15 16" key="1">
    <citation type="submission" date="2020-08" db="EMBL/GenBank/DDBJ databases">
        <title>Aphidius gifuensis genome sequencing and assembly.</title>
        <authorList>
            <person name="Du Z."/>
        </authorList>
    </citation>
    <scope>NUCLEOTIDE SEQUENCE [LARGE SCALE GENOMIC DNA]</scope>
    <source>
        <strain evidence="15">YNYX2018</strain>
        <tissue evidence="15">Adults</tissue>
    </source>
</reference>
<evidence type="ECO:0000259" key="12">
    <source>
        <dbReference type="PROSITE" id="PS51192"/>
    </source>
</evidence>
<evidence type="ECO:0000259" key="14">
    <source>
        <dbReference type="PROSITE" id="PS51195"/>
    </source>
</evidence>
<dbReference type="EMBL" id="JACMRX010000001">
    <property type="protein sequence ID" value="KAF7996905.1"/>
    <property type="molecule type" value="Genomic_DNA"/>
</dbReference>
<dbReference type="FunFam" id="3.40.50.300:FF:000379">
    <property type="entry name" value="RNA helicase"/>
    <property type="match status" value="1"/>
</dbReference>
<dbReference type="Pfam" id="PF00271">
    <property type="entry name" value="Helicase_C"/>
    <property type="match status" value="1"/>
</dbReference>
<comment type="similarity">
    <text evidence="6">Belongs to the DEAD box helicase family. DDX18/HAS1 subfamily.</text>
</comment>
<evidence type="ECO:0000256" key="4">
    <source>
        <dbReference type="ARBA" id="ARBA00022840"/>
    </source>
</evidence>
<dbReference type="InterPro" id="IPR014001">
    <property type="entry name" value="Helicase_ATP-bd"/>
</dbReference>
<feature type="domain" description="DEAD-box RNA helicase Q" evidence="14">
    <location>
        <begin position="90"/>
        <end position="118"/>
    </location>
</feature>
<dbReference type="Pfam" id="PF00270">
    <property type="entry name" value="DEAD"/>
    <property type="match status" value="1"/>
</dbReference>
<dbReference type="OrthoDB" id="10259640at2759"/>
<feature type="compositionally biased region" description="Basic and acidic residues" evidence="11">
    <location>
        <begin position="62"/>
        <end position="77"/>
    </location>
</feature>
<dbReference type="SMART" id="SM00487">
    <property type="entry name" value="DEXDc"/>
    <property type="match status" value="1"/>
</dbReference>
<keyword evidence="5 10" id="KW-0694">RNA-binding</keyword>
<dbReference type="PROSITE" id="PS00039">
    <property type="entry name" value="DEAD_ATP_HELICASE"/>
    <property type="match status" value="1"/>
</dbReference>
<comment type="catalytic activity">
    <reaction evidence="7 10">
        <text>ATP + H2O = ADP + phosphate + H(+)</text>
        <dbReference type="Rhea" id="RHEA:13065"/>
        <dbReference type="ChEBI" id="CHEBI:15377"/>
        <dbReference type="ChEBI" id="CHEBI:15378"/>
        <dbReference type="ChEBI" id="CHEBI:30616"/>
        <dbReference type="ChEBI" id="CHEBI:43474"/>
        <dbReference type="ChEBI" id="CHEBI:456216"/>
        <dbReference type="EC" id="3.6.4.13"/>
    </reaction>
</comment>
<keyword evidence="16" id="KW-1185">Reference proteome</keyword>
<feature type="domain" description="Helicase ATP-binding" evidence="12">
    <location>
        <begin position="121"/>
        <end position="297"/>
    </location>
</feature>
<evidence type="ECO:0000256" key="11">
    <source>
        <dbReference type="SAM" id="MobiDB-lite"/>
    </source>
</evidence>
<protein>
    <recommendedName>
        <fullName evidence="10">ATP-dependent RNA helicase</fullName>
        <ecNumber evidence="10">3.6.4.13</ecNumber>
    </recommendedName>
</protein>